<feature type="domain" description="LysM" evidence="3">
    <location>
        <begin position="98"/>
        <end position="142"/>
    </location>
</feature>
<dbReference type="SMART" id="SM00257">
    <property type="entry name" value="LysM"/>
    <property type="match status" value="3"/>
</dbReference>
<gene>
    <name evidence="5" type="ORF">ACFQ4A_18480</name>
</gene>
<dbReference type="InterPro" id="IPR041704">
    <property type="entry name" value="CFLE_GH18"/>
</dbReference>
<dbReference type="Pfam" id="PF00704">
    <property type="entry name" value="Glyco_hydro_18"/>
    <property type="match status" value="1"/>
</dbReference>
<dbReference type="PROSITE" id="PS51910">
    <property type="entry name" value="GH18_2"/>
    <property type="match status" value="1"/>
</dbReference>
<dbReference type="Gene3D" id="3.10.350.10">
    <property type="entry name" value="LysM domain"/>
    <property type="match status" value="3"/>
</dbReference>
<dbReference type="SUPFAM" id="SSF51445">
    <property type="entry name" value="(Trans)glycosidases"/>
    <property type="match status" value="1"/>
</dbReference>
<dbReference type="CDD" id="cd02874">
    <property type="entry name" value="GH18_CFLE_spore_hydrolase"/>
    <property type="match status" value="1"/>
</dbReference>
<proteinExistence type="predicted"/>
<feature type="domain" description="GH18" evidence="4">
    <location>
        <begin position="150"/>
        <end position="475"/>
    </location>
</feature>
<dbReference type="PANTHER" id="PTHR46066:SF2">
    <property type="entry name" value="CHITINASE DOMAIN-CONTAINING PROTEIN 1"/>
    <property type="match status" value="1"/>
</dbReference>
<dbReference type="InterPro" id="IPR029070">
    <property type="entry name" value="Chitinase_insertion_sf"/>
</dbReference>
<organism evidence="5 6">
    <name type="scientific">Lentibacillus salinarum</name>
    <dbReference type="NCBI Taxonomy" id="446820"/>
    <lineage>
        <taxon>Bacteria</taxon>
        <taxon>Bacillati</taxon>
        <taxon>Bacillota</taxon>
        <taxon>Bacilli</taxon>
        <taxon>Bacillales</taxon>
        <taxon>Bacillaceae</taxon>
        <taxon>Lentibacillus</taxon>
    </lineage>
</organism>
<dbReference type="InterPro" id="IPR018392">
    <property type="entry name" value="LysM"/>
</dbReference>
<dbReference type="Gene3D" id="3.10.50.10">
    <property type="match status" value="1"/>
</dbReference>
<dbReference type="Gene3D" id="3.20.20.80">
    <property type="entry name" value="Glycosidases"/>
    <property type="match status" value="1"/>
</dbReference>
<reference evidence="6" key="1">
    <citation type="journal article" date="2019" name="Int. J. Syst. Evol. Microbiol.">
        <title>The Global Catalogue of Microorganisms (GCM) 10K type strain sequencing project: providing services to taxonomists for standard genome sequencing and annotation.</title>
        <authorList>
            <consortium name="The Broad Institute Genomics Platform"/>
            <consortium name="The Broad Institute Genome Sequencing Center for Infectious Disease"/>
            <person name="Wu L."/>
            <person name="Ma J."/>
        </authorList>
    </citation>
    <scope>NUCLEOTIDE SEQUENCE [LARGE SCALE GENOMIC DNA]</scope>
    <source>
        <strain evidence="6">CCUG 54822</strain>
    </source>
</reference>
<evidence type="ECO:0000256" key="1">
    <source>
        <dbReference type="ARBA" id="ARBA00022801"/>
    </source>
</evidence>
<evidence type="ECO:0000313" key="5">
    <source>
        <dbReference type="EMBL" id="MFD1363596.1"/>
    </source>
</evidence>
<keyword evidence="1" id="KW-0378">Hydrolase</keyword>
<evidence type="ECO:0000259" key="3">
    <source>
        <dbReference type="PROSITE" id="PS51782"/>
    </source>
</evidence>
<dbReference type="InterPro" id="IPR017853">
    <property type="entry name" value="GH"/>
</dbReference>
<dbReference type="CDD" id="cd00118">
    <property type="entry name" value="LysM"/>
    <property type="match status" value="3"/>
</dbReference>
<dbReference type="RefSeq" id="WP_382402842.1">
    <property type="nucleotide sequence ID" value="NZ_JBHTNH010000060.1"/>
</dbReference>
<comment type="caution">
    <text evidence="5">The sequence shown here is derived from an EMBL/GenBank/DDBJ whole genome shotgun (WGS) entry which is preliminary data.</text>
</comment>
<feature type="domain" description="LysM" evidence="3">
    <location>
        <begin position="51"/>
        <end position="95"/>
    </location>
</feature>
<dbReference type="InterPro" id="IPR036779">
    <property type="entry name" value="LysM_dom_sf"/>
</dbReference>
<evidence type="ECO:0000313" key="6">
    <source>
        <dbReference type="Proteomes" id="UP001597178"/>
    </source>
</evidence>
<dbReference type="EMBL" id="JBHTNH010000060">
    <property type="protein sequence ID" value="MFD1363596.1"/>
    <property type="molecule type" value="Genomic_DNA"/>
</dbReference>
<feature type="domain" description="LysM" evidence="3">
    <location>
        <begin position="2"/>
        <end position="46"/>
    </location>
</feature>
<dbReference type="Proteomes" id="UP001597178">
    <property type="component" value="Unassembled WGS sequence"/>
</dbReference>
<name>A0ABW3ZZ03_9BACI</name>
<dbReference type="InterPro" id="IPR011583">
    <property type="entry name" value="Chitinase_II/V-like_cat"/>
</dbReference>
<dbReference type="SMART" id="SM00636">
    <property type="entry name" value="Glyco_18"/>
    <property type="match status" value="1"/>
</dbReference>
<dbReference type="SUPFAM" id="SSF54106">
    <property type="entry name" value="LysM domain"/>
    <property type="match status" value="3"/>
</dbReference>
<protein>
    <submittedName>
        <fullName evidence="5">LysM peptidoglycan-binding domain-containing protein</fullName>
    </submittedName>
</protein>
<evidence type="ECO:0000259" key="4">
    <source>
        <dbReference type="PROSITE" id="PS51910"/>
    </source>
</evidence>
<dbReference type="PROSITE" id="PS51782">
    <property type="entry name" value="LYSM"/>
    <property type="match status" value="3"/>
</dbReference>
<dbReference type="PANTHER" id="PTHR46066">
    <property type="entry name" value="CHITINASE DOMAIN-CONTAINING PROTEIN 1 FAMILY MEMBER"/>
    <property type="match status" value="1"/>
</dbReference>
<keyword evidence="2" id="KW-0326">Glycosidase</keyword>
<accession>A0ABW3ZZ03</accession>
<keyword evidence="6" id="KW-1185">Reference proteome</keyword>
<dbReference type="Pfam" id="PF01476">
    <property type="entry name" value="LysM"/>
    <property type="match status" value="3"/>
</dbReference>
<dbReference type="InterPro" id="IPR001223">
    <property type="entry name" value="Glyco_hydro18_cat"/>
</dbReference>
<evidence type="ECO:0000256" key="2">
    <source>
        <dbReference type="ARBA" id="ARBA00023295"/>
    </source>
</evidence>
<sequence>MQTHVVQSGDTLWQIAQRYGSDINQIVLLNEWDDSDVLVTGQSLVIPEPGREYVVQPGDTLWAIARMFRVTVQELAVANRIADPSVIYTGQMLKNPYLLHTVHAGEFIWGIAQQYGTSVEQIIAANQMEAPGLIFPGQLLRIPEAPGPVIDVNAYMTDLNEAGQSKVLRVGNDLTYLSPFMYSFSEEGLLTELQDQLVLEATEATDIAPLLVVTNFTKGEFNSDLVASLLRNPDIQEKFMTNLLEKMRTKGYVGVNFDFEYVYPEDRVPYNHFLKRVTARLHPEGFLVTTAVAPKVSADQEGLLYEAIDYEAHGDIVDVVILMTYEWGWAGGRPLAIAPINKVRDVVDYAVSVIPRHKIHMGIPLYARDWQIPWVEGTTASTMSPKEAVRLAARYGASIQYDDTYQSPFFRYTDESGQVHEVWFEDARSVQAKLDTVKADGLRGVSYWDLGVPLPQNWPVLQNDFSIRKYSLENL</sequence>